<gene>
    <name evidence="4" type="ORF">BRAFLDRAFT_75521</name>
</gene>
<keyword evidence="5 6" id="KW-0002">3D-structure</keyword>
<proteinExistence type="evidence at protein level"/>
<dbReference type="PDBsum" id="6M9Z"/>
<accession>C3YRA1</accession>
<dbReference type="Gene3D" id="2.40.155.10">
    <property type="entry name" value="Green fluorescent protein"/>
    <property type="match status" value="1"/>
</dbReference>
<evidence type="ECO:0000256" key="3">
    <source>
        <dbReference type="ARBA" id="ARBA00023262"/>
    </source>
</evidence>
<protein>
    <submittedName>
        <fullName evidence="4">Uncharacterized protein</fullName>
    </submittedName>
</protein>
<sequence length="268" mass="30028">MITPTNRMGTSLANVHTPLEKRTLLDVQGDVPLGKGMCLPLLGDAHPEMPLPKTHELHIFGSFNGVKFDMVGEGTGNPNEGSEELKLKSTNGPLKFSPYILVPHLGYAFNQYLPFPDGMSPFQAAMQDESGYQVHRTLQYEDGAFVTANLRYTYEGSHIKGEFQVIGTGFPPDGPVMTNKLTALDWSVVKFVYPNDKTILSTFDKTYTTTDGKRYQCTFRENNTFAKPMAADILQKQPMFIFHKTELQHSNNAELTFKEKQTAFSDMK</sequence>
<keyword evidence="2" id="KW-0455">Luminescence</keyword>
<dbReference type="PDBsum" id="6M9Y"/>
<dbReference type="eggNOG" id="ENOG502SX5F">
    <property type="taxonomic scope" value="Eukaryota"/>
</dbReference>
<dbReference type="AlphaFoldDB" id="C3YRA1"/>
<dbReference type="InterPro" id="IPR011584">
    <property type="entry name" value="GFP-related"/>
</dbReference>
<dbReference type="EMBL" id="GG666547">
    <property type="protein sequence ID" value="EEN57098.1"/>
    <property type="molecule type" value="Genomic_DNA"/>
</dbReference>
<name>C3YRA1_BRAFL</name>
<reference evidence="5 6" key="2">
    <citation type="journal article" date="2019" name="J. Mol. Biol.">
        <title>Structural Factors Enabling Successful GFP-Like Proteins with Alanine as the Third Chromophore-Forming Residue.</title>
        <authorList>
            <person name="Muslinkina L."/>
            <person name="Roldan-Salgado A."/>
            <person name="Gaytan P."/>
            <person name="Juarez-Gonzalez V.R."/>
            <person name="Rudino E."/>
            <person name="Pletneva N."/>
            <person name="Pletnev V."/>
            <person name="Dauter Z."/>
            <person name="Pletnev S."/>
        </authorList>
    </citation>
    <scope>X-RAY CRYSTALLOGRAPHY (1.20 ANGSTROMS) OF 49-268</scope>
</reference>
<dbReference type="InterPro" id="IPR009017">
    <property type="entry name" value="GFP"/>
</dbReference>
<dbReference type="PDB" id="6M9Y">
    <property type="method" value="X-ray"/>
    <property type="resolution" value="1.35 A"/>
    <property type="chains" value="A/C=49-106, B/D=107-268"/>
</dbReference>
<evidence type="ECO:0000256" key="2">
    <source>
        <dbReference type="ARBA" id="ARBA00023223"/>
    </source>
</evidence>
<comment type="similarity">
    <text evidence="1">Belongs to the GFP family.</text>
</comment>
<dbReference type="SMR" id="C3YRA1"/>
<dbReference type="SUPFAM" id="SSF54511">
    <property type="entry name" value="GFP-like"/>
    <property type="match status" value="1"/>
</dbReference>
<evidence type="ECO:0007829" key="6">
    <source>
        <dbReference type="PDB" id="6M9Z"/>
    </source>
</evidence>
<keyword evidence="3" id="KW-0599">Photoprotein</keyword>
<evidence type="ECO:0000313" key="4">
    <source>
        <dbReference type="EMBL" id="EEN57098.1"/>
    </source>
</evidence>
<dbReference type="GO" id="GO:0008218">
    <property type="term" value="P:bioluminescence"/>
    <property type="evidence" value="ECO:0007669"/>
    <property type="project" value="UniProtKB-KW"/>
</dbReference>
<organism>
    <name type="scientific">Branchiostoma floridae</name>
    <name type="common">Florida lancelet</name>
    <name type="synonym">Amphioxus</name>
    <dbReference type="NCBI Taxonomy" id="7739"/>
    <lineage>
        <taxon>Eukaryota</taxon>
        <taxon>Metazoa</taxon>
        <taxon>Chordata</taxon>
        <taxon>Cephalochordata</taxon>
        <taxon>Leptocardii</taxon>
        <taxon>Amphioxiformes</taxon>
        <taxon>Branchiostomatidae</taxon>
        <taxon>Branchiostoma</taxon>
    </lineage>
</organism>
<dbReference type="Pfam" id="PF01353">
    <property type="entry name" value="GFP"/>
    <property type="match status" value="1"/>
</dbReference>
<dbReference type="PDB" id="6M9Z">
    <property type="method" value="X-ray"/>
    <property type="resolution" value="1.20 A"/>
    <property type="chains" value="A/D=49-268"/>
</dbReference>
<evidence type="ECO:0000256" key="1">
    <source>
        <dbReference type="ARBA" id="ARBA00008949"/>
    </source>
</evidence>
<dbReference type="InParanoid" id="C3YRA1"/>
<reference evidence="4" key="1">
    <citation type="journal article" date="2008" name="Nature">
        <title>The amphioxus genome and the evolution of the chordate karyotype.</title>
        <authorList>
            <consortium name="US DOE Joint Genome Institute (JGI-PGF)"/>
            <person name="Putnam N.H."/>
            <person name="Butts T."/>
            <person name="Ferrier D.E.K."/>
            <person name="Furlong R.F."/>
            <person name="Hellsten U."/>
            <person name="Kawashima T."/>
            <person name="Robinson-Rechavi M."/>
            <person name="Shoguchi E."/>
            <person name="Terry A."/>
            <person name="Yu J.-K."/>
            <person name="Benito-Gutierrez E.L."/>
            <person name="Dubchak I."/>
            <person name="Garcia-Fernandez J."/>
            <person name="Gibson-Brown J.J."/>
            <person name="Grigoriev I.V."/>
            <person name="Horton A.C."/>
            <person name="de Jong P.J."/>
            <person name="Jurka J."/>
            <person name="Kapitonov V.V."/>
            <person name="Kohara Y."/>
            <person name="Kuroki Y."/>
            <person name="Lindquist E."/>
            <person name="Lucas S."/>
            <person name="Osoegawa K."/>
            <person name="Pennacchio L.A."/>
            <person name="Salamov A.A."/>
            <person name="Satou Y."/>
            <person name="Sauka-Spengler T."/>
            <person name="Schmutz J."/>
            <person name="Shin-I T."/>
            <person name="Toyoda A."/>
            <person name="Bronner-Fraser M."/>
            <person name="Fujiyama A."/>
            <person name="Holland L.Z."/>
            <person name="Holland P.W.H."/>
            <person name="Satoh N."/>
            <person name="Rokhsar D.S."/>
        </authorList>
    </citation>
    <scope>NUCLEOTIDE SEQUENCE [LARGE SCALE GENOMIC DNA]</scope>
    <source>
        <strain evidence="4">S238N-H82</strain>
        <tissue evidence="4">Testes</tissue>
    </source>
</reference>
<evidence type="ECO:0007829" key="5">
    <source>
        <dbReference type="PDB" id="6M9Y"/>
    </source>
</evidence>